<protein>
    <recommendedName>
        <fullName evidence="1">diguanylate cyclase</fullName>
        <ecNumber evidence="1">2.7.7.65</ecNumber>
    </recommendedName>
</protein>
<dbReference type="Proteomes" id="UP000235916">
    <property type="component" value="Unassembled WGS sequence"/>
</dbReference>
<dbReference type="SUPFAM" id="SSF55073">
    <property type="entry name" value="Nucleotide cyclase"/>
    <property type="match status" value="1"/>
</dbReference>
<dbReference type="GO" id="GO:1902201">
    <property type="term" value="P:negative regulation of bacterial-type flagellum-dependent cell motility"/>
    <property type="evidence" value="ECO:0007669"/>
    <property type="project" value="TreeGrafter"/>
</dbReference>
<proteinExistence type="predicted"/>
<dbReference type="InterPro" id="IPR043128">
    <property type="entry name" value="Rev_trsase/Diguanyl_cyclase"/>
</dbReference>
<dbReference type="NCBIfam" id="TIGR00254">
    <property type="entry name" value="GGDEF"/>
    <property type="match status" value="1"/>
</dbReference>
<dbReference type="GO" id="GO:0043709">
    <property type="term" value="P:cell adhesion involved in single-species biofilm formation"/>
    <property type="evidence" value="ECO:0007669"/>
    <property type="project" value="TreeGrafter"/>
</dbReference>
<evidence type="ECO:0000313" key="5">
    <source>
        <dbReference type="Proteomes" id="UP000235916"/>
    </source>
</evidence>
<evidence type="ECO:0000259" key="3">
    <source>
        <dbReference type="PROSITE" id="PS50887"/>
    </source>
</evidence>
<dbReference type="Gene3D" id="3.30.70.270">
    <property type="match status" value="1"/>
</dbReference>
<dbReference type="PROSITE" id="PS50887">
    <property type="entry name" value="GGDEF"/>
    <property type="match status" value="1"/>
</dbReference>
<dbReference type="EC" id="2.7.7.65" evidence="1"/>
<gene>
    <name evidence="4" type="ORF">C1O66_21305</name>
</gene>
<evidence type="ECO:0000256" key="2">
    <source>
        <dbReference type="ARBA" id="ARBA00034247"/>
    </source>
</evidence>
<dbReference type="Pfam" id="PF00990">
    <property type="entry name" value="GGDEF"/>
    <property type="match status" value="1"/>
</dbReference>
<dbReference type="SMART" id="SM00267">
    <property type="entry name" value="GGDEF"/>
    <property type="match status" value="1"/>
</dbReference>
<dbReference type="InterPro" id="IPR050469">
    <property type="entry name" value="Diguanylate_Cyclase"/>
</dbReference>
<dbReference type="OrthoDB" id="9152914at2"/>
<keyword evidence="5" id="KW-1185">Reference proteome</keyword>
<dbReference type="EMBL" id="POSP01000004">
    <property type="protein sequence ID" value="PND36248.1"/>
    <property type="molecule type" value="Genomic_DNA"/>
</dbReference>
<comment type="caution">
    <text evidence="4">The sequence shown here is derived from an EMBL/GenBank/DDBJ whole genome shotgun (WGS) entry which is preliminary data.</text>
</comment>
<dbReference type="InterPro" id="IPR029787">
    <property type="entry name" value="Nucleotide_cyclase"/>
</dbReference>
<organism evidence="4 5">
    <name type="scientific">Kinneretia aquatilis</name>
    <dbReference type="NCBI Taxonomy" id="2070761"/>
    <lineage>
        <taxon>Bacteria</taxon>
        <taxon>Pseudomonadati</taxon>
        <taxon>Pseudomonadota</taxon>
        <taxon>Betaproteobacteria</taxon>
        <taxon>Burkholderiales</taxon>
        <taxon>Sphaerotilaceae</taxon>
        <taxon>Roseateles</taxon>
    </lineage>
</organism>
<evidence type="ECO:0000256" key="1">
    <source>
        <dbReference type="ARBA" id="ARBA00012528"/>
    </source>
</evidence>
<dbReference type="InterPro" id="IPR000160">
    <property type="entry name" value="GGDEF_dom"/>
</dbReference>
<dbReference type="CDD" id="cd01949">
    <property type="entry name" value="GGDEF"/>
    <property type="match status" value="1"/>
</dbReference>
<dbReference type="GO" id="GO:0052621">
    <property type="term" value="F:diguanylate cyclase activity"/>
    <property type="evidence" value="ECO:0007669"/>
    <property type="project" value="UniProtKB-EC"/>
</dbReference>
<dbReference type="AlphaFoldDB" id="A0A2N8KS05"/>
<reference evidence="4 5" key="1">
    <citation type="submission" date="2018-01" db="EMBL/GenBank/DDBJ databases">
        <title>Draft genome sequence of Paucibacter aquatile CR182 isolated from freshwater of the Nakdong River.</title>
        <authorList>
            <person name="Choi A."/>
            <person name="Chung E.J."/>
        </authorList>
    </citation>
    <scope>NUCLEOTIDE SEQUENCE [LARGE SCALE GENOMIC DNA]</scope>
    <source>
        <strain evidence="4 5">CR182</strain>
    </source>
</reference>
<dbReference type="GO" id="GO:0005886">
    <property type="term" value="C:plasma membrane"/>
    <property type="evidence" value="ECO:0007669"/>
    <property type="project" value="TreeGrafter"/>
</dbReference>
<comment type="catalytic activity">
    <reaction evidence="2">
        <text>2 GTP = 3',3'-c-di-GMP + 2 diphosphate</text>
        <dbReference type="Rhea" id="RHEA:24898"/>
        <dbReference type="ChEBI" id="CHEBI:33019"/>
        <dbReference type="ChEBI" id="CHEBI:37565"/>
        <dbReference type="ChEBI" id="CHEBI:58805"/>
        <dbReference type="EC" id="2.7.7.65"/>
    </reaction>
</comment>
<evidence type="ECO:0000313" key="4">
    <source>
        <dbReference type="EMBL" id="PND36248.1"/>
    </source>
</evidence>
<sequence>MGSFLRPESADMPNLIADTLELNGLLDRTALQGHLDQAAAAARAAGQPLAVLTMDLDHFKAYLEDQGQAQAQAVLLRVAELLKAQQPAGGSLVHLGGDEFVMLLPATDLAAAHEKAEALRAAVQAACADLDGPAPLTISLGAAASPAGGDWNANSLLALAEARLTFGKKRLQPHHNRVWAGTLPSDWYHRFEIQAEQWPNLDLQPA</sequence>
<feature type="domain" description="GGDEF" evidence="3">
    <location>
        <begin position="47"/>
        <end position="183"/>
    </location>
</feature>
<name>A0A2N8KS05_9BURK</name>
<dbReference type="PANTHER" id="PTHR45138:SF9">
    <property type="entry name" value="DIGUANYLATE CYCLASE DGCM-RELATED"/>
    <property type="match status" value="1"/>
</dbReference>
<accession>A0A2N8KS05</accession>
<dbReference type="PANTHER" id="PTHR45138">
    <property type="entry name" value="REGULATORY COMPONENTS OF SENSORY TRANSDUCTION SYSTEM"/>
    <property type="match status" value="1"/>
</dbReference>